<accession>A0ABQ7XSP7</accession>
<comment type="caution">
    <text evidence="1">The sequence shown here is derived from an EMBL/GenBank/DDBJ whole genome shotgun (WGS) entry which is preliminary data.</text>
</comment>
<organism evidence="1 2">
    <name type="scientific">Brassica napus</name>
    <name type="common">Rape</name>
    <dbReference type="NCBI Taxonomy" id="3708"/>
    <lineage>
        <taxon>Eukaryota</taxon>
        <taxon>Viridiplantae</taxon>
        <taxon>Streptophyta</taxon>
        <taxon>Embryophyta</taxon>
        <taxon>Tracheophyta</taxon>
        <taxon>Spermatophyta</taxon>
        <taxon>Magnoliopsida</taxon>
        <taxon>eudicotyledons</taxon>
        <taxon>Gunneridae</taxon>
        <taxon>Pentapetalae</taxon>
        <taxon>rosids</taxon>
        <taxon>malvids</taxon>
        <taxon>Brassicales</taxon>
        <taxon>Brassicaceae</taxon>
        <taxon>Brassiceae</taxon>
        <taxon>Brassica</taxon>
    </lineage>
</organism>
<dbReference type="EMBL" id="JAGKQM010000019">
    <property type="protein sequence ID" value="KAH0858979.1"/>
    <property type="molecule type" value="Genomic_DNA"/>
</dbReference>
<protein>
    <submittedName>
        <fullName evidence="1">Uncharacterized protein</fullName>
    </submittedName>
</protein>
<name>A0ABQ7XSP7_BRANA</name>
<proteinExistence type="predicted"/>
<evidence type="ECO:0000313" key="2">
    <source>
        <dbReference type="Proteomes" id="UP000824890"/>
    </source>
</evidence>
<dbReference type="Proteomes" id="UP000824890">
    <property type="component" value="Unassembled WGS sequence"/>
</dbReference>
<sequence>MRQTEIVCIKGDVSAHTPDSYAAPVAILDLSASKTSECMGQDPGILRGRILARLRIRGMRRSSHRSPYCLKPLASSRDCALTFGRGDIQHVRLDNLVDSWYRSRILGHVVCVVSMPNREDGTASRLQSVLRWPCVVLSWNLEYHGHVFPESEDLEIHPSETHGDYS</sequence>
<reference evidence="1 2" key="1">
    <citation type="submission" date="2021-05" db="EMBL/GenBank/DDBJ databases">
        <title>Genome Assembly of Synthetic Allotetraploid Brassica napus Reveals Homoeologous Exchanges between Subgenomes.</title>
        <authorList>
            <person name="Davis J.T."/>
        </authorList>
    </citation>
    <scope>NUCLEOTIDE SEQUENCE [LARGE SCALE GENOMIC DNA]</scope>
    <source>
        <strain evidence="2">cv. Da-Ae</strain>
        <tissue evidence="1">Seedling</tissue>
    </source>
</reference>
<gene>
    <name evidence="1" type="ORF">HID58_087240</name>
</gene>
<keyword evidence="2" id="KW-1185">Reference proteome</keyword>
<evidence type="ECO:0000313" key="1">
    <source>
        <dbReference type="EMBL" id="KAH0858979.1"/>
    </source>
</evidence>